<evidence type="ECO:0000313" key="2">
    <source>
        <dbReference type="EMBL" id="RLZ10784.1"/>
    </source>
</evidence>
<keyword evidence="1" id="KW-0812">Transmembrane</keyword>
<feature type="transmembrane region" description="Helical" evidence="1">
    <location>
        <begin position="150"/>
        <end position="172"/>
    </location>
</feature>
<name>A0A3L9MHH9_9FLAO</name>
<feature type="transmembrane region" description="Helical" evidence="1">
    <location>
        <begin position="45"/>
        <end position="62"/>
    </location>
</feature>
<feature type="transmembrane region" description="Helical" evidence="1">
    <location>
        <begin position="111"/>
        <end position="130"/>
    </location>
</feature>
<evidence type="ECO:0000313" key="3">
    <source>
        <dbReference type="Proteomes" id="UP000275348"/>
    </source>
</evidence>
<feature type="transmembrane region" description="Helical" evidence="1">
    <location>
        <begin position="82"/>
        <end position="99"/>
    </location>
</feature>
<keyword evidence="3" id="KW-1185">Reference proteome</keyword>
<dbReference type="OrthoDB" id="9806699at2"/>
<organism evidence="2 3">
    <name type="scientific">Faecalibacter macacae</name>
    <dbReference type="NCBI Taxonomy" id="1859289"/>
    <lineage>
        <taxon>Bacteria</taxon>
        <taxon>Pseudomonadati</taxon>
        <taxon>Bacteroidota</taxon>
        <taxon>Flavobacteriia</taxon>
        <taxon>Flavobacteriales</taxon>
        <taxon>Weeksellaceae</taxon>
        <taxon>Faecalibacter</taxon>
    </lineage>
</organism>
<accession>A0A3L9MHH9</accession>
<gene>
    <name evidence="2" type="ORF">EAH69_06085</name>
</gene>
<comment type="caution">
    <text evidence="2">The sequence shown here is derived from an EMBL/GenBank/DDBJ whole genome shotgun (WGS) entry which is preliminary data.</text>
</comment>
<dbReference type="AlphaFoldDB" id="A0A3L9MHH9"/>
<dbReference type="Pfam" id="PF20221">
    <property type="entry name" value="DUF6580"/>
    <property type="match status" value="1"/>
</dbReference>
<dbReference type="EMBL" id="RDOJ01000006">
    <property type="protein sequence ID" value="RLZ10784.1"/>
    <property type="molecule type" value="Genomic_DNA"/>
</dbReference>
<proteinExistence type="predicted"/>
<keyword evidence="1" id="KW-0472">Membrane</keyword>
<dbReference type="InterPro" id="IPR046487">
    <property type="entry name" value="DUF6580"/>
</dbReference>
<reference evidence="2 3" key="1">
    <citation type="submission" date="2018-10" db="EMBL/GenBank/DDBJ databases">
        <authorList>
            <person name="Chen X."/>
        </authorList>
    </citation>
    <scope>NUCLEOTIDE SEQUENCE [LARGE SCALE GENOMIC DNA]</scope>
    <source>
        <strain evidence="2 3">YIM 102668</strain>
    </source>
</reference>
<dbReference type="Proteomes" id="UP000275348">
    <property type="component" value="Unassembled WGS sequence"/>
</dbReference>
<sequence>MNVRHLFVFALIVLVASTRLMTFLPNFSPLTAISLFGGAYFVKKWQAILIPILCVWTSDLLVNNILYKEYFQSFTFFYQGFYWQYLCYAIIALVSIFALKKVTTLRVLTMGLFGSFLFFLVSNFGVWISSNMYPKSLEGLIQCYIAGIPFIKGTLLGDLGFSALLFGTFALAEKQFPVLNQKTIY</sequence>
<protein>
    <submittedName>
        <fullName evidence="2">Uncharacterized protein</fullName>
    </submittedName>
</protein>
<keyword evidence="1" id="KW-1133">Transmembrane helix</keyword>
<evidence type="ECO:0000256" key="1">
    <source>
        <dbReference type="SAM" id="Phobius"/>
    </source>
</evidence>
<feature type="transmembrane region" description="Helical" evidence="1">
    <location>
        <begin position="6"/>
        <end position="24"/>
    </location>
</feature>